<dbReference type="Gene3D" id="2.60.200.40">
    <property type="match status" value="1"/>
</dbReference>
<sequence length="523" mass="56914">MVSENPFVDPHDPLPSSDQRPRESPFAMEATLTVGKTATLTLGTDALLALDEEREGGGFASAIQCCGLSSKFNTLSIPFYNILWAELVGSELSIQYASPVSKNVVKSTELKYDLEGLGLDVVQPWISQLLDKSYGEAQQQKRALVLVNPHAGKGNAVKWYYNDAEPILQAARCKIDVIITKHGGEAVDIANNMDIDAFDIVVTCSGDGLAYEVFNGLGKRADARKALSKIAVTHIPCGSGNAMSHNLYGTNSPSIAALGIIKGIPTPLDLISITQGDTRTLSFLSQSVGIIAECDLGTENLRWMGSARFTYGFLVRLFGKICYPCDLAVKVAIEDKASIKEHYRKELESTVPTSERRGNKYPFDDDSSATSTSGASSNDEGLPPLKYGTINDKLPDGWELVPYDKLGNFYCGNMAYMTADTNFFPTTLPNDGLMDLICINGDISRLSAVSMIASVENSTLIDLDVVSYRKILAYRIIPKNQKDGYISIDGERIPFAQFQAEIHRGLGTVLTKSGNRYEQRGPP</sequence>
<dbReference type="OMA" id="TMGNFYA"/>
<dbReference type="InterPro" id="IPR001206">
    <property type="entry name" value="Diacylglycerol_kinase_cat_dom"/>
</dbReference>
<dbReference type="InterPro" id="IPR017438">
    <property type="entry name" value="ATP-NAD_kinase_N"/>
</dbReference>
<dbReference type="InterPro" id="IPR055916">
    <property type="entry name" value="DUF7493"/>
</dbReference>
<feature type="non-terminal residue" evidence="3">
    <location>
        <position position="523"/>
    </location>
</feature>
<feature type="domain" description="DAGKc" evidence="2">
    <location>
        <begin position="138"/>
        <end position="277"/>
    </location>
</feature>
<dbReference type="STRING" id="5539.A0A3E2HII8"/>
<dbReference type="Pfam" id="PF24321">
    <property type="entry name" value="DUF7493"/>
    <property type="match status" value="1"/>
</dbReference>
<dbReference type="SUPFAM" id="SSF111331">
    <property type="entry name" value="NAD kinase/diacylglycerol kinase-like"/>
    <property type="match status" value="1"/>
</dbReference>
<dbReference type="PANTHER" id="PTHR12358">
    <property type="entry name" value="SPHINGOSINE KINASE"/>
    <property type="match status" value="1"/>
</dbReference>
<dbReference type="GO" id="GO:0046512">
    <property type="term" value="P:sphingosine biosynthetic process"/>
    <property type="evidence" value="ECO:0007669"/>
    <property type="project" value="TreeGrafter"/>
</dbReference>
<dbReference type="Proteomes" id="UP000258309">
    <property type="component" value="Unassembled WGS sequence"/>
</dbReference>
<proteinExistence type="predicted"/>
<dbReference type="OrthoDB" id="3853857at2759"/>
<feature type="compositionally biased region" description="Low complexity" evidence="1">
    <location>
        <begin position="368"/>
        <end position="377"/>
    </location>
</feature>
<protein>
    <recommendedName>
        <fullName evidence="2">DAGKc domain-containing protein</fullName>
    </recommendedName>
</protein>
<gene>
    <name evidence="3" type="ORF">B7463_g3243</name>
</gene>
<name>A0A3E2HII8_SCYLI</name>
<feature type="non-terminal residue" evidence="3">
    <location>
        <position position="1"/>
    </location>
</feature>
<dbReference type="PROSITE" id="PS50146">
    <property type="entry name" value="DAGK"/>
    <property type="match status" value="1"/>
</dbReference>
<dbReference type="InterPro" id="IPR016064">
    <property type="entry name" value="NAD/diacylglycerol_kinase_sf"/>
</dbReference>
<dbReference type="GO" id="GO:0016773">
    <property type="term" value="F:phosphotransferase activity, alcohol group as acceptor"/>
    <property type="evidence" value="ECO:0007669"/>
    <property type="project" value="UniProtKB-ARBA"/>
</dbReference>
<dbReference type="Gene3D" id="3.40.50.10330">
    <property type="entry name" value="Probable inorganic polyphosphate/atp-NAD kinase, domain 1"/>
    <property type="match status" value="1"/>
</dbReference>
<evidence type="ECO:0000313" key="4">
    <source>
        <dbReference type="Proteomes" id="UP000258309"/>
    </source>
</evidence>
<feature type="compositionally biased region" description="Basic and acidic residues" evidence="1">
    <location>
        <begin position="345"/>
        <end position="358"/>
    </location>
</feature>
<dbReference type="EMBL" id="NCSJ02000041">
    <property type="protein sequence ID" value="RFU33125.1"/>
    <property type="molecule type" value="Genomic_DNA"/>
</dbReference>
<dbReference type="GO" id="GO:0016020">
    <property type="term" value="C:membrane"/>
    <property type="evidence" value="ECO:0007669"/>
    <property type="project" value="TreeGrafter"/>
</dbReference>
<dbReference type="SMART" id="SM00046">
    <property type="entry name" value="DAGKc"/>
    <property type="match status" value="1"/>
</dbReference>
<evidence type="ECO:0000256" key="1">
    <source>
        <dbReference type="SAM" id="MobiDB-lite"/>
    </source>
</evidence>
<dbReference type="GO" id="GO:0001727">
    <property type="term" value="F:lipid kinase activity"/>
    <property type="evidence" value="ECO:0007669"/>
    <property type="project" value="TreeGrafter"/>
</dbReference>
<dbReference type="PANTHER" id="PTHR12358:SF31">
    <property type="entry name" value="ACYLGLYCEROL KINASE, MITOCHONDRIAL"/>
    <property type="match status" value="1"/>
</dbReference>
<evidence type="ECO:0000259" key="2">
    <source>
        <dbReference type="PROSITE" id="PS50146"/>
    </source>
</evidence>
<keyword evidence="4" id="KW-1185">Reference proteome</keyword>
<dbReference type="GO" id="GO:0005737">
    <property type="term" value="C:cytoplasm"/>
    <property type="evidence" value="ECO:0007669"/>
    <property type="project" value="TreeGrafter"/>
</dbReference>
<dbReference type="AlphaFoldDB" id="A0A3E2HII8"/>
<reference evidence="3 4" key="1">
    <citation type="submission" date="2018-05" db="EMBL/GenBank/DDBJ databases">
        <title>Draft genome sequence of Scytalidium lignicola DSM 105466, a ubiquitous saprotrophic fungus.</title>
        <authorList>
            <person name="Buettner E."/>
            <person name="Gebauer A.M."/>
            <person name="Hofrichter M."/>
            <person name="Liers C."/>
            <person name="Kellner H."/>
        </authorList>
    </citation>
    <scope>NUCLEOTIDE SEQUENCE [LARGE SCALE GENOMIC DNA]</scope>
    <source>
        <strain evidence="3 4">DSM 105466</strain>
    </source>
</reference>
<evidence type="ECO:0000313" key="3">
    <source>
        <dbReference type="EMBL" id="RFU33125.1"/>
    </source>
</evidence>
<dbReference type="Pfam" id="PF00781">
    <property type="entry name" value="DAGK_cat"/>
    <property type="match status" value="1"/>
</dbReference>
<accession>A0A3E2HII8</accession>
<comment type="caution">
    <text evidence="3">The sequence shown here is derived from an EMBL/GenBank/DDBJ whole genome shotgun (WGS) entry which is preliminary data.</text>
</comment>
<feature type="region of interest" description="Disordered" evidence="1">
    <location>
        <begin position="1"/>
        <end position="23"/>
    </location>
</feature>
<dbReference type="InterPro" id="IPR050187">
    <property type="entry name" value="Lipid_Phosphate_FormReg"/>
</dbReference>
<organism evidence="3 4">
    <name type="scientific">Scytalidium lignicola</name>
    <name type="common">Hyphomycete</name>
    <dbReference type="NCBI Taxonomy" id="5539"/>
    <lineage>
        <taxon>Eukaryota</taxon>
        <taxon>Fungi</taxon>
        <taxon>Dikarya</taxon>
        <taxon>Ascomycota</taxon>
        <taxon>Pezizomycotina</taxon>
        <taxon>Leotiomycetes</taxon>
        <taxon>Leotiomycetes incertae sedis</taxon>
        <taxon>Scytalidium</taxon>
    </lineage>
</organism>
<feature type="region of interest" description="Disordered" evidence="1">
    <location>
        <begin position="345"/>
        <end position="384"/>
    </location>
</feature>